<proteinExistence type="predicted"/>
<reference evidence="2 3" key="1">
    <citation type="submission" date="2018-05" db="EMBL/GenBank/DDBJ databases">
        <title>Draft genome sequence of Scytalidium lignicola DSM 105466, a ubiquitous saprotrophic fungus.</title>
        <authorList>
            <person name="Buettner E."/>
            <person name="Gebauer A.M."/>
            <person name="Hofrichter M."/>
            <person name="Liers C."/>
            <person name="Kellner H."/>
        </authorList>
    </citation>
    <scope>NUCLEOTIDE SEQUENCE [LARGE SCALE GENOMIC DNA]</scope>
    <source>
        <strain evidence="2 3">DSM 105466</strain>
    </source>
</reference>
<feature type="compositionally biased region" description="Polar residues" evidence="1">
    <location>
        <begin position="13"/>
        <end position="24"/>
    </location>
</feature>
<accession>A0A3E2H734</accession>
<dbReference type="EMBL" id="NCSJ02000136">
    <property type="protein sequence ID" value="RFU29215.1"/>
    <property type="molecule type" value="Genomic_DNA"/>
</dbReference>
<organism evidence="2 3">
    <name type="scientific">Scytalidium lignicola</name>
    <name type="common">Hyphomycete</name>
    <dbReference type="NCBI Taxonomy" id="5539"/>
    <lineage>
        <taxon>Eukaryota</taxon>
        <taxon>Fungi</taxon>
        <taxon>Dikarya</taxon>
        <taxon>Ascomycota</taxon>
        <taxon>Pezizomycotina</taxon>
        <taxon>Leotiomycetes</taxon>
        <taxon>Leotiomycetes incertae sedis</taxon>
        <taxon>Scytalidium</taxon>
    </lineage>
</organism>
<evidence type="ECO:0000256" key="1">
    <source>
        <dbReference type="SAM" id="MobiDB-lite"/>
    </source>
</evidence>
<sequence length="159" mass="17171">MRQVDETEKAILRNSNPNYVGSSSNSNNDQIYNAGYALLNAPLPSTLTATFTYTAGSSILLYTPVLAFPTAGNHNGGSGCTGYNWRAPDAIDQHIDSYLYTQYTSYIGEDGVNNSIVAIWQCDNDTQYAGGMSGVDIKRVIGYIKSEYKGKGCGANLQL</sequence>
<feature type="compositionally biased region" description="Basic and acidic residues" evidence="1">
    <location>
        <begin position="1"/>
        <end position="11"/>
    </location>
</feature>
<comment type="caution">
    <text evidence="2">The sequence shown here is derived from an EMBL/GenBank/DDBJ whole genome shotgun (WGS) entry which is preliminary data.</text>
</comment>
<dbReference type="AlphaFoldDB" id="A0A3E2H734"/>
<gene>
    <name evidence="2" type="ORF">B7463_g7117</name>
</gene>
<evidence type="ECO:0000313" key="2">
    <source>
        <dbReference type="EMBL" id="RFU29215.1"/>
    </source>
</evidence>
<keyword evidence="3" id="KW-1185">Reference proteome</keyword>
<protein>
    <submittedName>
        <fullName evidence="2">Uncharacterized protein</fullName>
    </submittedName>
</protein>
<feature type="non-terminal residue" evidence="2">
    <location>
        <position position="1"/>
    </location>
</feature>
<feature type="region of interest" description="Disordered" evidence="1">
    <location>
        <begin position="1"/>
        <end position="24"/>
    </location>
</feature>
<name>A0A3E2H734_SCYLI</name>
<dbReference type="Proteomes" id="UP000258309">
    <property type="component" value="Unassembled WGS sequence"/>
</dbReference>
<feature type="non-terminal residue" evidence="2">
    <location>
        <position position="159"/>
    </location>
</feature>
<evidence type="ECO:0000313" key="3">
    <source>
        <dbReference type="Proteomes" id="UP000258309"/>
    </source>
</evidence>